<dbReference type="InterPro" id="IPR008928">
    <property type="entry name" value="6-hairpin_glycosidase_sf"/>
</dbReference>
<feature type="chain" id="PRO_5004879623" evidence="2">
    <location>
        <begin position="37"/>
        <end position="391"/>
    </location>
</feature>
<dbReference type="GO" id="GO:0005975">
    <property type="term" value="P:carbohydrate metabolic process"/>
    <property type="evidence" value="ECO:0007669"/>
    <property type="project" value="InterPro"/>
</dbReference>
<feature type="signal peptide" evidence="2">
    <location>
        <begin position="1"/>
        <end position="36"/>
    </location>
</feature>
<dbReference type="Gene3D" id="1.50.10.10">
    <property type="match status" value="1"/>
</dbReference>
<dbReference type="InterPro" id="IPR010905">
    <property type="entry name" value="Glyco_hydro_88"/>
</dbReference>
<dbReference type="InterPro" id="IPR052043">
    <property type="entry name" value="PolySaccharide_Degr_Enz"/>
</dbReference>
<keyword evidence="2" id="KW-0732">Signal</keyword>
<dbReference type="AlphaFoldDB" id="W6NZL1"/>
<dbReference type="Pfam" id="PF07470">
    <property type="entry name" value="Glyco_hydro_88"/>
    <property type="match status" value="1"/>
</dbReference>
<protein>
    <submittedName>
        <fullName evidence="3">Rhamnogalacturonides degradation protein RhiN</fullName>
    </submittedName>
</protein>
<name>W6NZL1_9BACE</name>
<dbReference type="InterPro" id="IPR012341">
    <property type="entry name" value="6hp_glycosidase-like_sf"/>
</dbReference>
<dbReference type="PANTHER" id="PTHR33886:SF8">
    <property type="entry name" value="UNSATURATED RHAMNOGALACTURONAN HYDROLASE (EUROFUNG)"/>
    <property type="match status" value="1"/>
</dbReference>
<organism evidence="3 4">
    <name type="scientific">Bacteroides xylanisolvens SD CC 1b</name>
    <dbReference type="NCBI Taxonomy" id="702447"/>
    <lineage>
        <taxon>Bacteria</taxon>
        <taxon>Pseudomonadati</taxon>
        <taxon>Bacteroidota</taxon>
        <taxon>Bacteroidia</taxon>
        <taxon>Bacteroidales</taxon>
        <taxon>Bacteroidaceae</taxon>
        <taxon>Bacteroides</taxon>
    </lineage>
</organism>
<dbReference type="GO" id="GO:0016787">
    <property type="term" value="F:hydrolase activity"/>
    <property type="evidence" value="ECO:0007669"/>
    <property type="project" value="UniProtKB-KW"/>
</dbReference>
<proteinExistence type="predicted"/>
<sequence length="391" mass="45489">MNTQLIKQNYFTMKKSLLSFFTVTLLCLMTGKPVMAQELPAQKETLETIVKVNDYFMKKYADYTLPSFYGRVRPSNIWTRGVYYEGLMALYGIYPREDYYKYAYDWADFHKWGMRNGNTTRNADDHCCGQVYIDLYNMCPSDPNMIRNIKASIDMVVNTPQVNDWWWIDAIQMAMPIYAKFGKMTGEQKYYDKMWDMYSYTRNVHGEAGMYNPKDCLWWRDQDFDPPYKEPNGEDCYWSRGNGWVYAALVRVLDEIPANETHRQDYINDFLAMSKALKKCQREDGFWNVSLHDPTNFGGKETSGTALFVYGMAWGVRNGLLDRKEYLPVLLKAWNAMVKDAVHPNGFLGYVQGTGKEPKDGQPVTYKSVPDFEDYGVGCFLLAGTEVYKLK</sequence>
<dbReference type="SUPFAM" id="SSF48208">
    <property type="entry name" value="Six-hairpin glycosidases"/>
    <property type="match status" value="1"/>
</dbReference>
<keyword evidence="1" id="KW-0378">Hydrolase</keyword>
<evidence type="ECO:0000313" key="4">
    <source>
        <dbReference type="Proteomes" id="UP000019380"/>
    </source>
</evidence>
<dbReference type="PANTHER" id="PTHR33886">
    <property type="entry name" value="UNSATURATED RHAMNOGALACTURONAN HYDROLASE (EUROFUNG)"/>
    <property type="match status" value="1"/>
</dbReference>
<dbReference type="EMBL" id="CBXG010000007">
    <property type="protein sequence ID" value="CDM02934.1"/>
    <property type="molecule type" value="Genomic_DNA"/>
</dbReference>
<dbReference type="Proteomes" id="UP000019380">
    <property type="component" value="Unassembled WGS sequence"/>
</dbReference>
<evidence type="ECO:0000313" key="3">
    <source>
        <dbReference type="EMBL" id="CDM02934.1"/>
    </source>
</evidence>
<accession>W6NZL1</accession>
<reference evidence="3 4" key="1">
    <citation type="submission" date="2013-12" db="EMBL/GenBank/DDBJ databases">
        <title>Improved hybrid genome assemblies of Bacteroides xylanisolvens SD CC 1b and Bacteroides xylanisolvens SD CC 2a using Illumina and 454 Sequencing.</title>
        <authorList>
            <person name="Ramaraj T."/>
            <person name="Sundararajan A."/>
            <person name="Mudge J."/>
            <person name="Schilkey F.D."/>
            <person name="Delvecchio V."/>
            <person name="Donlon M."/>
            <person name="Ziemer C."/>
        </authorList>
    </citation>
    <scope>NUCLEOTIDE SEQUENCE [LARGE SCALE GENOMIC DNA]</scope>
</reference>
<comment type="caution">
    <text evidence="3">The sequence shown here is derived from an EMBL/GenBank/DDBJ whole genome shotgun (WGS) entry which is preliminary data.</text>
</comment>
<evidence type="ECO:0000256" key="1">
    <source>
        <dbReference type="ARBA" id="ARBA00022801"/>
    </source>
</evidence>
<evidence type="ECO:0000256" key="2">
    <source>
        <dbReference type="SAM" id="SignalP"/>
    </source>
</evidence>
<gene>
    <name evidence="3" type="ORF">BN890_4820</name>
</gene>